<name>A0A0L8LDN1_STRVR</name>
<feature type="region of interest" description="Disordered" evidence="1">
    <location>
        <begin position="149"/>
        <end position="174"/>
    </location>
</feature>
<evidence type="ECO:0000313" key="3">
    <source>
        <dbReference type="Proteomes" id="UP000037023"/>
    </source>
</evidence>
<dbReference type="Proteomes" id="UP000037023">
    <property type="component" value="Unassembled WGS sequence"/>
</dbReference>
<feature type="compositionally biased region" description="Polar residues" evidence="1">
    <location>
        <begin position="155"/>
        <end position="165"/>
    </location>
</feature>
<evidence type="ECO:0000256" key="1">
    <source>
        <dbReference type="SAM" id="MobiDB-lite"/>
    </source>
</evidence>
<dbReference type="EMBL" id="LGUP01000011">
    <property type="protein sequence ID" value="KOG36260.1"/>
    <property type="molecule type" value="Genomic_DNA"/>
</dbReference>
<sequence length="174" mass="19008">MLYVRGDTAQLFTFAAESSQLSVPRTPPDTGRRDVPSRDLYVRVAAEVRVSRHGRAIELLDELITLDPDYPAAVALRETAVHQRRLSEAYEQATDAEAAGDRTAAIGAYTEILRTDQGYKDAVARRESCQALQHTSQIWRLNCAATRMPAGGRPSSRSARISVGSTRPPATPTA</sequence>
<dbReference type="InterPro" id="IPR011990">
    <property type="entry name" value="TPR-like_helical_dom_sf"/>
</dbReference>
<dbReference type="Gene3D" id="1.25.40.10">
    <property type="entry name" value="Tetratricopeptide repeat domain"/>
    <property type="match status" value="1"/>
</dbReference>
<comment type="caution">
    <text evidence="2">The sequence shown here is derived from an EMBL/GenBank/DDBJ whole genome shotgun (WGS) entry which is preliminary data.</text>
</comment>
<dbReference type="PATRIC" id="fig|1938.6.peg.557"/>
<proteinExistence type="predicted"/>
<organism evidence="2 3">
    <name type="scientific">Streptomyces viridochromogenes</name>
    <dbReference type="NCBI Taxonomy" id="1938"/>
    <lineage>
        <taxon>Bacteria</taxon>
        <taxon>Bacillati</taxon>
        <taxon>Actinomycetota</taxon>
        <taxon>Actinomycetes</taxon>
        <taxon>Kitasatosporales</taxon>
        <taxon>Streptomycetaceae</taxon>
        <taxon>Streptomyces</taxon>
    </lineage>
</organism>
<evidence type="ECO:0000313" key="2">
    <source>
        <dbReference type="EMBL" id="KOG36260.1"/>
    </source>
</evidence>
<protein>
    <recommendedName>
        <fullName evidence="4">Tetratricopeptide repeat protein</fullName>
    </recommendedName>
</protein>
<dbReference type="AlphaFoldDB" id="A0A0L8LDN1"/>
<reference evidence="2 3" key="1">
    <citation type="submission" date="2015-06" db="EMBL/GenBank/DDBJ databases">
        <authorList>
            <person name="Hoefler B.C."/>
            <person name="Straight P.D."/>
        </authorList>
    </citation>
    <scope>NUCLEOTIDE SEQUENCE [LARGE SCALE GENOMIC DNA]</scope>
    <source>
        <strain evidence="2 3">NRRL 3427</strain>
    </source>
</reference>
<evidence type="ECO:0008006" key="4">
    <source>
        <dbReference type="Google" id="ProtNLM"/>
    </source>
</evidence>
<dbReference type="RefSeq" id="WP_033211565.1">
    <property type="nucleotide sequence ID" value="NZ_LGUP01000011.1"/>
</dbReference>
<accession>A0A0L8LDN1</accession>
<gene>
    <name evidence="2" type="ORF">ADK34_02585</name>
</gene>